<proteinExistence type="predicted"/>
<evidence type="ECO:0000313" key="2">
    <source>
        <dbReference type="EMBL" id="KAJ8948945.1"/>
    </source>
</evidence>
<accession>A0AAV8YEN9</accession>
<name>A0AAV8YEN9_9CUCU</name>
<dbReference type="InterPro" id="IPR048367">
    <property type="entry name" value="TNP-like_RNaseH_C"/>
</dbReference>
<dbReference type="Pfam" id="PF21789">
    <property type="entry name" value="TNP-like_RNaseH_C"/>
    <property type="match status" value="1"/>
</dbReference>
<dbReference type="Proteomes" id="UP001162162">
    <property type="component" value="Unassembled WGS sequence"/>
</dbReference>
<comment type="caution">
    <text evidence="2">The sequence shown here is derived from an EMBL/GenBank/DDBJ whole genome shotgun (WGS) entry which is preliminary data.</text>
</comment>
<feature type="domain" description="Transposable element P transposase-like RNase H C-terminal" evidence="1">
    <location>
        <begin position="51"/>
        <end position="79"/>
    </location>
</feature>
<gene>
    <name evidence="2" type="ORF">NQ318_022967</name>
</gene>
<dbReference type="AlphaFoldDB" id="A0AAV8YEN9"/>
<reference evidence="2" key="1">
    <citation type="journal article" date="2023" name="Insect Mol. Biol.">
        <title>Genome sequencing provides insights into the evolution of gene families encoding plant cell wall-degrading enzymes in longhorned beetles.</title>
        <authorList>
            <person name="Shin N.R."/>
            <person name="Okamura Y."/>
            <person name="Kirsch R."/>
            <person name="Pauchet Y."/>
        </authorList>
    </citation>
    <scope>NUCLEOTIDE SEQUENCE</scope>
    <source>
        <strain evidence="2">AMC_N1</strain>
    </source>
</reference>
<evidence type="ECO:0000313" key="3">
    <source>
        <dbReference type="Proteomes" id="UP001162162"/>
    </source>
</evidence>
<sequence length="206" mass="23598">MSEVITQLKVINSRSKLPFQKGILLSNSALQMLMEDLNRRFGAQYLLTRRINQDVIENFFGVIRAKGGLHDHPSPLEFKYRLRSFILGKNQGAYSDYSNVELDDTPDIPLKLNELEYDGLENLAGFVCHKLRDPTLQNSSSQGYSWIDHLSEGDVVEIRQITKQCSTKSVKEKWKVVLVYGYALQYLRGTDKVGLHEQVKLSQVYV</sequence>
<evidence type="ECO:0000259" key="1">
    <source>
        <dbReference type="Pfam" id="PF21789"/>
    </source>
</evidence>
<keyword evidence="3" id="KW-1185">Reference proteome</keyword>
<organism evidence="2 3">
    <name type="scientific">Aromia moschata</name>
    <dbReference type="NCBI Taxonomy" id="1265417"/>
    <lineage>
        <taxon>Eukaryota</taxon>
        <taxon>Metazoa</taxon>
        <taxon>Ecdysozoa</taxon>
        <taxon>Arthropoda</taxon>
        <taxon>Hexapoda</taxon>
        <taxon>Insecta</taxon>
        <taxon>Pterygota</taxon>
        <taxon>Neoptera</taxon>
        <taxon>Endopterygota</taxon>
        <taxon>Coleoptera</taxon>
        <taxon>Polyphaga</taxon>
        <taxon>Cucujiformia</taxon>
        <taxon>Chrysomeloidea</taxon>
        <taxon>Cerambycidae</taxon>
        <taxon>Cerambycinae</taxon>
        <taxon>Callichromatini</taxon>
        <taxon>Aromia</taxon>
    </lineage>
</organism>
<protein>
    <recommendedName>
        <fullName evidence="1">Transposable element P transposase-like RNase H C-terminal domain-containing protein</fullName>
    </recommendedName>
</protein>
<dbReference type="EMBL" id="JAPWTK010000126">
    <property type="protein sequence ID" value="KAJ8948945.1"/>
    <property type="molecule type" value="Genomic_DNA"/>
</dbReference>